<gene>
    <name evidence="2" type="ORF">PCANC_23636</name>
</gene>
<name>A0A2N5U784_9BASI</name>
<keyword evidence="3" id="KW-1185">Reference proteome</keyword>
<organism evidence="2 3">
    <name type="scientific">Puccinia coronata f. sp. avenae</name>
    <dbReference type="NCBI Taxonomy" id="200324"/>
    <lineage>
        <taxon>Eukaryota</taxon>
        <taxon>Fungi</taxon>
        <taxon>Dikarya</taxon>
        <taxon>Basidiomycota</taxon>
        <taxon>Pucciniomycotina</taxon>
        <taxon>Pucciniomycetes</taxon>
        <taxon>Pucciniales</taxon>
        <taxon>Pucciniaceae</taxon>
        <taxon>Puccinia</taxon>
    </lineage>
</organism>
<reference evidence="2 3" key="1">
    <citation type="submission" date="2017-11" db="EMBL/GenBank/DDBJ databases">
        <title>De novo assembly and phasing of dikaryotic genomes from two isolates of Puccinia coronata f. sp. avenae, the causal agent of oat crown rust.</title>
        <authorList>
            <person name="Miller M.E."/>
            <person name="Zhang Y."/>
            <person name="Omidvar V."/>
            <person name="Sperschneider J."/>
            <person name="Schwessinger B."/>
            <person name="Raley C."/>
            <person name="Palmer J.M."/>
            <person name="Garnica D."/>
            <person name="Upadhyaya N."/>
            <person name="Rathjen J."/>
            <person name="Taylor J.M."/>
            <person name="Park R.F."/>
            <person name="Dodds P.N."/>
            <person name="Hirsch C.D."/>
            <person name="Kianian S.F."/>
            <person name="Figueroa M."/>
        </authorList>
    </citation>
    <scope>NUCLEOTIDE SEQUENCE [LARGE SCALE GENOMIC DNA]</scope>
    <source>
        <strain evidence="2">12NC29</strain>
    </source>
</reference>
<protein>
    <submittedName>
        <fullName evidence="2">Uncharacterized protein</fullName>
    </submittedName>
</protein>
<accession>A0A2N5U784</accession>
<dbReference type="AlphaFoldDB" id="A0A2N5U784"/>
<dbReference type="Proteomes" id="UP000235388">
    <property type="component" value="Unassembled WGS sequence"/>
</dbReference>
<evidence type="ECO:0000313" key="2">
    <source>
        <dbReference type="EMBL" id="PLW33586.1"/>
    </source>
</evidence>
<proteinExistence type="predicted"/>
<evidence type="ECO:0000313" key="3">
    <source>
        <dbReference type="Proteomes" id="UP000235388"/>
    </source>
</evidence>
<feature type="region of interest" description="Disordered" evidence="1">
    <location>
        <begin position="100"/>
        <end position="134"/>
    </location>
</feature>
<sequence>MTGSIELTTLILISPPTLTIHIDQWTSGLRPYSNTKRLSVVTLPIHQAITLVHVVERSLMLVSQPTCLRPIRRAGLGGIQRGMQAQRACQGQTISCPSGHLEHAPDPTAVRTQCPNPSAPAQPPGKLTLTSSTPGTGHTSAFDVWKVCGPTTWVYASEDGESPAFITRQPGLCEPGVLWAAAPAAERSWPTWFSSPLAA</sequence>
<comment type="caution">
    <text evidence="2">The sequence shown here is derived from an EMBL/GenBank/DDBJ whole genome shotgun (WGS) entry which is preliminary data.</text>
</comment>
<dbReference type="EMBL" id="PGCJ01000296">
    <property type="protein sequence ID" value="PLW33586.1"/>
    <property type="molecule type" value="Genomic_DNA"/>
</dbReference>
<evidence type="ECO:0000256" key="1">
    <source>
        <dbReference type="SAM" id="MobiDB-lite"/>
    </source>
</evidence>